<dbReference type="Gene3D" id="1.20.5.110">
    <property type="match status" value="1"/>
</dbReference>
<accession>A0A7S1A4Q8</accession>
<feature type="region of interest" description="Disordered" evidence="1">
    <location>
        <begin position="145"/>
        <end position="202"/>
    </location>
</feature>
<protein>
    <recommendedName>
        <fullName evidence="3">t-SNARE coiled-coil homology domain-containing protein</fullName>
    </recommendedName>
</protein>
<sequence>MTSDSQFSFTENILEPWVDEEEDDELRRLTSDIRTLATVQREVAGMVDSLQQELDHTEDSVTAIKQDTDEAVTFLGEAMKEKKKRSKVKWSVSGTAALGVAGAVVGGPVGAAVGASAGAYLGCKVAKGVNKSQIKRLDSILAEHSSEKFDQSSETSLQDDERESPAAGVVGSTDQTQESQHNRLEPSHGLLSSPRVPRSPRQ</sequence>
<name>A0A7S1A4Q8_NOCSC</name>
<proteinExistence type="predicted"/>
<organism evidence="2">
    <name type="scientific">Noctiluca scintillans</name>
    <name type="common">Sea sparkle</name>
    <name type="synonym">Red tide dinoflagellate</name>
    <dbReference type="NCBI Taxonomy" id="2966"/>
    <lineage>
        <taxon>Eukaryota</taxon>
        <taxon>Sar</taxon>
        <taxon>Alveolata</taxon>
        <taxon>Dinophyceae</taxon>
        <taxon>Noctilucales</taxon>
        <taxon>Noctilucaceae</taxon>
        <taxon>Noctiluca</taxon>
    </lineage>
</organism>
<gene>
    <name evidence="2" type="ORF">NSCI0253_LOCUS16391</name>
</gene>
<reference evidence="2" key="1">
    <citation type="submission" date="2021-01" db="EMBL/GenBank/DDBJ databases">
        <authorList>
            <person name="Corre E."/>
            <person name="Pelletier E."/>
            <person name="Niang G."/>
            <person name="Scheremetjew M."/>
            <person name="Finn R."/>
            <person name="Kale V."/>
            <person name="Holt S."/>
            <person name="Cochrane G."/>
            <person name="Meng A."/>
            <person name="Brown T."/>
            <person name="Cohen L."/>
        </authorList>
    </citation>
    <scope>NUCLEOTIDE SEQUENCE</scope>
</reference>
<dbReference type="AlphaFoldDB" id="A0A7S1A4Q8"/>
<dbReference type="EMBL" id="HBFQ01023342">
    <property type="protein sequence ID" value="CAD8842043.1"/>
    <property type="molecule type" value="Transcribed_RNA"/>
</dbReference>
<evidence type="ECO:0008006" key="3">
    <source>
        <dbReference type="Google" id="ProtNLM"/>
    </source>
</evidence>
<evidence type="ECO:0000313" key="2">
    <source>
        <dbReference type="EMBL" id="CAD8842043.1"/>
    </source>
</evidence>
<evidence type="ECO:0000256" key="1">
    <source>
        <dbReference type="SAM" id="MobiDB-lite"/>
    </source>
</evidence>